<evidence type="ECO:0008006" key="8">
    <source>
        <dbReference type="Google" id="ProtNLM"/>
    </source>
</evidence>
<keyword evidence="4" id="KW-0804">Transcription</keyword>
<dbReference type="RefSeq" id="XP_020062737.1">
    <property type="nucleotide sequence ID" value="XM_020211228.1"/>
</dbReference>
<evidence type="ECO:0000313" key="7">
    <source>
        <dbReference type="Proteomes" id="UP000094285"/>
    </source>
</evidence>
<reference evidence="7" key="1">
    <citation type="submission" date="2016-05" db="EMBL/GenBank/DDBJ databases">
        <title>Comparative genomics of biotechnologically important yeasts.</title>
        <authorList>
            <consortium name="DOE Joint Genome Institute"/>
            <person name="Riley R."/>
            <person name="Haridas S."/>
            <person name="Wolfe K.H."/>
            <person name="Lopes M.R."/>
            <person name="Hittinger C.T."/>
            <person name="Goker M."/>
            <person name="Salamov A."/>
            <person name="Wisecaver J."/>
            <person name="Long T.M."/>
            <person name="Aerts A.L."/>
            <person name="Barry K."/>
            <person name="Choi C."/>
            <person name="Clum A."/>
            <person name="Coughlan A.Y."/>
            <person name="Deshpande S."/>
            <person name="Douglass A.P."/>
            <person name="Hanson S.J."/>
            <person name="Klenk H.-P."/>
            <person name="Labutti K."/>
            <person name="Lapidus A."/>
            <person name="Lindquist E."/>
            <person name="Lipzen A."/>
            <person name="Meier-Kolthoff J.P."/>
            <person name="Ohm R.A."/>
            <person name="Otillar R.P."/>
            <person name="Pangilinan J."/>
            <person name="Peng Y."/>
            <person name="Rokas A."/>
            <person name="Rosa C.A."/>
            <person name="Scheuner C."/>
            <person name="Sibirny A.A."/>
            <person name="Slot J.C."/>
            <person name="Stielow J.B."/>
            <person name="Sun H."/>
            <person name="Kurtzman C.P."/>
            <person name="Blackwell M."/>
            <person name="Grigoriev I.V."/>
            <person name="Jeffries T.W."/>
        </authorList>
    </citation>
    <scope>NUCLEOTIDE SEQUENCE [LARGE SCALE GENOMIC DNA]</scope>
    <source>
        <strain evidence="7">NRRL Y-17324</strain>
    </source>
</reference>
<dbReference type="Proteomes" id="UP000094285">
    <property type="component" value="Unassembled WGS sequence"/>
</dbReference>
<keyword evidence="3" id="KW-0805">Transcription regulation</keyword>
<name>A0A1E4SDP0_9ASCO</name>
<dbReference type="GO" id="GO:0003712">
    <property type="term" value="F:transcription coregulator activity"/>
    <property type="evidence" value="ECO:0007669"/>
    <property type="project" value="InterPro"/>
</dbReference>
<dbReference type="Pfam" id="PF06179">
    <property type="entry name" value="Med22"/>
    <property type="match status" value="1"/>
</dbReference>
<dbReference type="STRING" id="984487.A0A1E4SDP0"/>
<proteinExistence type="inferred from homology"/>
<gene>
    <name evidence="6" type="ORF">CANTADRAFT_8058</name>
</gene>
<dbReference type="GeneID" id="30985364"/>
<evidence type="ECO:0000256" key="2">
    <source>
        <dbReference type="ARBA" id="ARBA00005942"/>
    </source>
</evidence>
<dbReference type="EMBL" id="KV453915">
    <property type="protein sequence ID" value="ODV77615.1"/>
    <property type="molecule type" value="Genomic_DNA"/>
</dbReference>
<evidence type="ECO:0000256" key="5">
    <source>
        <dbReference type="ARBA" id="ARBA00023242"/>
    </source>
</evidence>
<dbReference type="GO" id="GO:0016592">
    <property type="term" value="C:mediator complex"/>
    <property type="evidence" value="ECO:0007669"/>
    <property type="project" value="InterPro"/>
</dbReference>
<dbReference type="AlphaFoldDB" id="A0A1E4SDP0"/>
<keyword evidence="7" id="KW-1185">Reference proteome</keyword>
<sequence>MQPKSIALLQRIDTNIEQILQKFQDIFEVSINQDKPKELLAVESLTIESDALVIIRLCEDLLSVSRSLKETWCLGTLKVDPSKKKDHDEGTEQVFRQFNELTNRIAQFEKKPFAQI</sequence>
<organism evidence="6 7">
    <name type="scientific">Suhomyces tanzawaensis NRRL Y-17324</name>
    <dbReference type="NCBI Taxonomy" id="984487"/>
    <lineage>
        <taxon>Eukaryota</taxon>
        <taxon>Fungi</taxon>
        <taxon>Dikarya</taxon>
        <taxon>Ascomycota</taxon>
        <taxon>Saccharomycotina</taxon>
        <taxon>Pichiomycetes</taxon>
        <taxon>Debaryomycetaceae</taxon>
        <taxon>Suhomyces</taxon>
    </lineage>
</organism>
<protein>
    <recommendedName>
        <fullName evidence="8">Mediator of RNA polymerase II transcription subunit 22</fullName>
    </recommendedName>
</protein>
<dbReference type="GO" id="GO:0006357">
    <property type="term" value="P:regulation of transcription by RNA polymerase II"/>
    <property type="evidence" value="ECO:0007669"/>
    <property type="project" value="InterPro"/>
</dbReference>
<keyword evidence="5" id="KW-0539">Nucleus</keyword>
<evidence type="ECO:0000256" key="4">
    <source>
        <dbReference type="ARBA" id="ARBA00023163"/>
    </source>
</evidence>
<dbReference type="InterPro" id="IPR009332">
    <property type="entry name" value="Med22"/>
</dbReference>
<comment type="similarity">
    <text evidence="2">Belongs to the Mediator complex subunit 22 family.</text>
</comment>
<dbReference type="Gene3D" id="6.10.280.160">
    <property type="entry name" value="Mediator of RNA polymerase II transcription subunit 22"/>
    <property type="match status" value="1"/>
</dbReference>
<comment type="subcellular location">
    <subcellularLocation>
        <location evidence="1">Nucleus</location>
    </subcellularLocation>
</comment>
<evidence type="ECO:0000313" key="6">
    <source>
        <dbReference type="EMBL" id="ODV77615.1"/>
    </source>
</evidence>
<dbReference type="OrthoDB" id="203279at2759"/>
<evidence type="ECO:0000256" key="3">
    <source>
        <dbReference type="ARBA" id="ARBA00023015"/>
    </source>
</evidence>
<evidence type="ECO:0000256" key="1">
    <source>
        <dbReference type="ARBA" id="ARBA00004123"/>
    </source>
</evidence>
<accession>A0A1E4SDP0</accession>